<comment type="caution">
    <text evidence="2">The sequence shown here is derived from an EMBL/GenBank/DDBJ whole genome shotgun (WGS) entry which is preliminary data.</text>
</comment>
<keyword evidence="3" id="KW-1185">Reference proteome</keyword>
<proteinExistence type="predicted"/>
<dbReference type="AlphaFoldDB" id="A0A5C6ANM3"/>
<reference evidence="2 3" key="1">
    <citation type="submission" date="2019-02" db="EMBL/GenBank/DDBJ databases">
        <title>Deep-cultivation of Planctomycetes and their phenomic and genomic characterization uncovers novel biology.</title>
        <authorList>
            <person name="Wiegand S."/>
            <person name="Jogler M."/>
            <person name="Boedeker C."/>
            <person name="Pinto D."/>
            <person name="Vollmers J."/>
            <person name="Rivas-Marin E."/>
            <person name="Kohn T."/>
            <person name="Peeters S.H."/>
            <person name="Heuer A."/>
            <person name="Rast P."/>
            <person name="Oberbeckmann S."/>
            <person name="Bunk B."/>
            <person name="Jeske O."/>
            <person name="Meyerdierks A."/>
            <person name="Storesund J.E."/>
            <person name="Kallscheuer N."/>
            <person name="Luecker S."/>
            <person name="Lage O.M."/>
            <person name="Pohl T."/>
            <person name="Merkel B.J."/>
            <person name="Hornburger P."/>
            <person name="Mueller R.-W."/>
            <person name="Bruemmer F."/>
            <person name="Labrenz M."/>
            <person name="Spormann A.M."/>
            <person name="Op Den Camp H."/>
            <person name="Overmann J."/>
            <person name="Amann R."/>
            <person name="Jetten M.S.M."/>
            <person name="Mascher T."/>
            <person name="Medema M.H."/>
            <person name="Devos D.P."/>
            <person name="Kaster A.-K."/>
            <person name="Ovreas L."/>
            <person name="Rohde M."/>
            <person name="Galperin M.Y."/>
            <person name="Jogler C."/>
        </authorList>
    </citation>
    <scope>NUCLEOTIDE SEQUENCE [LARGE SCALE GENOMIC DNA]</scope>
    <source>
        <strain evidence="2 3">Pla52n</strain>
    </source>
</reference>
<gene>
    <name evidence="2" type="ORF">Pla52n_43920</name>
</gene>
<keyword evidence="1" id="KW-1133">Transmembrane helix</keyword>
<keyword evidence="1" id="KW-0812">Transmembrane</keyword>
<keyword evidence="1" id="KW-0472">Membrane</keyword>
<accession>A0A5C6ANM3</accession>
<dbReference type="Proteomes" id="UP000320176">
    <property type="component" value="Unassembled WGS sequence"/>
</dbReference>
<protein>
    <submittedName>
        <fullName evidence="2">Uncharacterized protein</fullName>
    </submittedName>
</protein>
<evidence type="ECO:0000313" key="3">
    <source>
        <dbReference type="Proteomes" id="UP000320176"/>
    </source>
</evidence>
<evidence type="ECO:0000256" key="1">
    <source>
        <dbReference type="SAM" id="Phobius"/>
    </source>
</evidence>
<organism evidence="2 3">
    <name type="scientific">Stieleria varia</name>
    <dbReference type="NCBI Taxonomy" id="2528005"/>
    <lineage>
        <taxon>Bacteria</taxon>
        <taxon>Pseudomonadati</taxon>
        <taxon>Planctomycetota</taxon>
        <taxon>Planctomycetia</taxon>
        <taxon>Pirellulales</taxon>
        <taxon>Pirellulaceae</taxon>
        <taxon>Stieleria</taxon>
    </lineage>
</organism>
<name>A0A5C6ANM3_9BACT</name>
<evidence type="ECO:0000313" key="2">
    <source>
        <dbReference type="EMBL" id="TWU01021.1"/>
    </source>
</evidence>
<sequence>MLGTSRTFSQNQAVHLMTACEVLQMENQSPVLSDGNRSVVVMLDGCASMLCPAIGLSWLILAPTAICWLRQRDLSLIRCA</sequence>
<dbReference type="EMBL" id="SJPN01000005">
    <property type="protein sequence ID" value="TWU01021.1"/>
    <property type="molecule type" value="Genomic_DNA"/>
</dbReference>
<feature type="transmembrane region" description="Helical" evidence="1">
    <location>
        <begin position="47"/>
        <end position="69"/>
    </location>
</feature>
<dbReference type="PROSITE" id="PS51257">
    <property type="entry name" value="PROKAR_LIPOPROTEIN"/>
    <property type="match status" value="1"/>
</dbReference>